<dbReference type="AlphaFoldDB" id="A0AAW0YPS0"/>
<feature type="region of interest" description="Disordered" evidence="1">
    <location>
        <begin position="1"/>
        <end position="132"/>
    </location>
</feature>
<reference evidence="2 3" key="1">
    <citation type="journal article" date="2024" name="bioRxiv">
        <title>Comparative genomics of Cryptococcus and Kwoniella reveals pathogenesis evolution and contrasting karyotype dynamics via intercentromeric recombination or chromosome fusion.</title>
        <authorList>
            <person name="Coelho M.A."/>
            <person name="David-Palma M."/>
            <person name="Shea T."/>
            <person name="Bowers K."/>
            <person name="McGinley-Smith S."/>
            <person name="Mohammad A.W."/>
            <person name="Gnirke A."/>
            <person name="Yurkov A.M."/>
            <person name="Nowrousian M."/>
            <person name="Sun S."/>
            <person name="Cuomo C.A."/>
            <person name="Heitman J."/>
        </authorList>
    </citation>
    <scope>NUCLEOTIDE SEQUENCE [LARGE SCALE GENOMIC DNA]</scope>
    <source>
        <strain evidence="2 3">CBS 13917</strain>
    </source>
</reference>
<dbReference type="Gene3D" id="6.10.280.100">
    <property type="match status" value="1"/>
</dbReference>
<gene>
    <name evidence="2" type="ORF">IAR55_003123</name>
</gene>
<evidence type="ECO:0000313" key="3">
    <source>
        <dbReference type="Proteomes" id="UP001388673"/>
    </source>
</evidence>
<accession>A0AAW0YPS0</accession>
<evidence type="ECO:0000256" key="1">
    <source>
        <dbReference type="SAM" id="MobiDB-lite"/>
    </source>
</evidence>
<dbReference type="EMBL" id="JBCAWK010000005">
    <property type="protein sequence ID" value="KAK8858892.1"/>
    <property type="molecule type" value="Genomic_DNA"/>
</dbReference>
<evidence type="ECO:0000313" key="2">
    <source>
        <dbReference type="EMBL" id="KAK8858892.1"/>
    </source>
</evidence>
<comment type="caution">
    <text evidence="2">The sequence shown here is derived from an EMBL/GenBank/DDBJ whole genome shotgun (WGS) entry which is preliminary data.</text>
</comment>
<sequence>MTFGQSKEEAVQQNITPDFLKSDADKTKENVQGDMRDITGNAHGHDTLRDDSGALGNALKPSGQQSLSDQAQQKLDKGESYVQPNESKSLAQQTRDFVTPGNDSAGPGEIVNQATQSVKNAFGGSGTNETTQ</sequence>
<proteinExistence type="predicted"/>
<keyword evidence="3" id="KW-1185">Reference proteome</keyword>
<feature type="compositionally biased region" description="Basic and acidic residues" evidence="1">
    <location>
        <begin position="1"/>
        <end position="10"/>
    </location>
</feature>
<evidence type="ECO:0008006" key="4">
    <source>
        <dbReference type="Google" id="ProtNLM"/>
    </source>
</evidence>
<dbReference type="Proteomes" id="UP001388673">
    <property type="component" value="Unassembled WGS sequence"/>
</dbReference>
<name>A0AAW0YPS0_9TREE</name>
<dbReference type="GeneID" id="92180381"/>
<feature type="compositionally biased region" description="Basic and acidic residues" evidence="1">
    <location>
        <begin position="20"/>
        <end position="52"/>
    </location>
</feature>
<feature type="compositionally biased region" description="Polar residues" evidence="1">
    <location>
        <begin position="62"/>
        <end position="73"/>
    </location>
</feature>
<dbReference type="KEGG" id="kne:92180381"/>
<organism evidence="2 3">
    <name type="scientific">Kwoniella newhampshirensis</name>
    <dbReference type="NCBI Taxonomy" id="1651941"/>
    <lineage>
        <taxon>Eukaryota</taxon>
        <taxon>Fungi</taxon>
        <taxon>Dikarya</taxon>
        <taxon>Basidiomycota</taxon>
        <taxon>Agaricomycotina</taxon>
        <taxon>Tremellomycetes</taxon>
        <taxon>Tremellales</taxon>
        <taxon>Cryptococcaceae</taxon>
        <taxon>Kwoniella</taxon>
    </lineage>
</organism>
<feature type="compositionally biased region" description="Polar residues" evidence="1">
    <location>
        <begin position="82"/>
        <end position="96"/>
    </location>
</feature>
<dbReference type="RefSeq" id="XP_066803733.1">
    <property type="nucleotide sequence ID" value="XM_066946232.1"/>
</dbReference>
<protein>
    <recommendedName>
        <fullName evidence="4">Chaperone/heat shock protein</fullName>
    </recommendedName>
</protein>